<dbReference type="AlphaFoldDB" id="A0A8K0JXG6"/>
<name>A0A8K0JXG6_LADFU</name>
<dbReference type="Gene3D" id="2.30.29.30">
    <property type="entry name" value="Pleckstrin-homology domain (PH domain)/Phosphotyrosine-binding domain (PTB)"/>
    <property type="match status" value="1"/>
</dbReference>
<sequence>MTSSIAFISLLTSKSEAVVAEAQNVLMLTPFSNHKQGISGSLSVTNFKLSFITTDVNKKYDYGYQQNILLGEHEVSLSNIDVVYQILRAKKRRLSPGIQLSGKVKGLQIICKNMKVLTFMFKFSPIGHGKNVTQAILHHAFPRRHQLLFAYDYQEVSYFCPHNVCLFQDQHDWLAELQRTKCRGWRISSVNCNFRMSPYLPQHLVIPLEVSDQTYMNASKHFQGNFPPVWCWGTTTGAALLRMADIDPSITERDQENIMLEKVRRSHPKQQQPYVIDLHVLPSPKDVQNSFTKFRELCTPETIEQFWIQDNHFFSLLDASKWLHTVSGCLQKSVEAAVAIEEGLTVVLQGKALIPLRHYNVSLAMIPLYIEPMATREILFTTCNRKPYLVTIPGISIVYVDGKYLKQIFEKLQKVPISRPSRIEPKEHRCDVLIIPWCYYCGFQAEHFSGQ</sequence>
<comment type="similarity">
    <text evidence="1">Belongs to the protein-tyrosine phosphatase family. Non-receptor class myotubularin subfamily.</text>
</comment>
<gene>
    <name evidence="3" type="ORF">J437_LFUL001805</name>
</gene>
<dbReference type="GO" id="GO:0016020">
    <property type="term" value="C:membrane"/>
    <property type="evidence" value="ECO:0007669"/>
    <property type="project" value="TreeGrafter"/>
</dbReference>
<protein>
    <recommendedName>
        <fullName evidence="2">Myotubularin phosphatase domain-containing protein</fullName>
    </recommendedName>
</protein>
<dbReference type="SUPFAM" id="SSF50729">
    <property type="entry name" value="PH domain-like"/>
    <property type="match status" value="1"/>
</dbReference>
<evidence type="ECO:0000259" key="2">
    <source>
        <dbReference type="PROSITE" id="PS51339"/>
    </source>
</evidence>
<dbReference type="Proteomes" id="UP000792457">
    <property type="component" value="Unassembled WGS sequence"/>
</dbReference>
<dbReference type="OrthoDB" id="271628at2759"/>
<organism evidence="3 4">
    <name type="scientific">Ladona fulva</name>
    <name type="common">Scarce chaser dragonfly</name>
    <name type="synonym">Libellula fulva</name>
    <dbReference type="NCBI Taxonomy" id="123851"/>
    <lineage>
        <taxon>Eukaryota</taxon>
        <taxon>Metazoa</taxon>
        <taxon>Ecdysozoa</taxon>
        <taxon>Arthropoda</taxon>
        <taxon>Hexapoda</taxon>
        <taxon>Insecta</taxon>
        <taxon>Pterygota</taxon>
        <taxon>Palaeoptera</taxon>
        <taxon>Odonata</taxon>
        <taxon>Epiprocta</taxon>
        <taxon>Anisoptera</taxon>
        <taxon>Libelluloidea</taxon>
        <taxon>Libellulidae</taxon>
        <taxon>Ladona</taxon>
    </lineage>
</organism>
<dbReference type="SUPFAM" id="SSF52799">
    <property type="entry name" value="(Phosphotyrosine protein) phosphatases II"/>
    <property type="match status" value="1"/>
</dbReference>
<proteinExistence type="inferred from homology"/>
<dbReference type="InterPro" id="IPR029021">
    <property type="entry name" value="Prot-tyrosine_phosphatase-like"/>
</dbReference>
<evidence type="ECO:0000256" key="1">
    <source>
        <dbReference type="ARBA" id="ARBA00007471"/>
    </source>
</evidence>
<dbReference type="EMBL" id="KZ308184">
    <property type="protein sequence ID" value="KAG8224111.1"/>
    <property type="molecule type" value="Genomic_DNA"/>
</dbReference>
<reference evidence="3" key="2">
    <citation type="submission" date="2017-10" db="EMBL/GenBank/DDBJ databases">
        <title>Ladona fulva Genome sequencing and assembly.</title>
        <authorList>
            <person name="Murali S."/>
            <person name="Richards S."/>
            <person name="Bandaranaike D."/>
            <person name="Bellair M."/>
            <person name="Blankenburg K."/>
            <person name="Chao H."/>
            <person name="Dinh H."/>
            <person name="Doddapaneni H."/>
            <person name="Dugan-Rocha S."/>
            <person name="Elkadiri S."/>
            <person name="Gnanaolivu R."/>
            <person name="Hernandez B."/>
            <person name="Skinner E."/>
            <person name="Javaid M."/>
            <person name="Lee S."/>
            <person name="Li M."/>
            <person name="Ming W."/>
            <person name="Munidasa M."/>
            <person name="Muniz J."/>
            <person name="Nguyen L."/>
            <person name="Hughes D."/>
            <person name="Osuji N."/>
            <person name="Pu L.-L."/>
            <person name="Puazo M."/>
            <person name="Qu C."/>
            <person name="Quiroz J."/>
            <person name="Raj R."/>
            <person name="Weissenberger G."/>
            <person name="Xin Y."/>
            <person name="Zou X."/>
            <person name="Han Y."/>
            <person name="Worley K."/>
            <person name="Muzny D."/>
            <person name="Gibbs R."/>
        </authorList>
    </citation>
    <scope>NUCLEOTIDE SEQUENCE</scope>
    <source>
        <strain evidence="3">Sampled in the wild</strain>
    </source>
</reference>
<feature type="domain" description="Myotubularin phosphatase" evidence="2">
    <location>
        <begin position="167"/>
        <end position="350"/>
    </location>
</feature>
<dbReference type="PANTHER" id="PTHR10807:SF110">
    <property type="entry name" value="FI17948P1"/>
    <property type="match status" value="1"/>
</dbReference>
<accession>A0A8K0JXG6</accession>
<dbReference type="PROSITE" id="PS51339">
    <property type="entry name" value="PPASE_MYOTUBULARIN"/>
    <property type="match status" value="1"/>
</dbReference>
<dbReference type="GO" id="GO:0005737">
    <property type="term" value="C:cytoplasm"/>
    <property type="evidence" value="ECO:0007669"/>
    <property type="project" value="TreeGrafter"/>
</dbReference>
<dbReference type="InterPro" id="IPR010569">
    <property type="entry name" value="Myotubularin-like_Pase_dom"/>
</dbReference>
<evidence type="ECO:0000313" key="4">
    <source>
        <dbReference type="Proteomes" id="UP000792457"/>
    </source>
</evidence>
<keyword evidence="4" id="KW-1185">Reference proteome</keyword>
<dbReference type="InterPro" id="IPR030564">
    <property type="entry name" value="Myotubularin"/>
</dbReference>
<comment type="caution">
    <text evidence="3">The sequence shown here is derived from an EMBL/GenBank/DDBJ whole genome shotgun (WGS) entry which is preliminary data.</text>
</comment>
<reference evidence="3" key="1">
    <citation type="submission" date="2013-04" db="EMBL/GenBank/DDBJ databases">
        <authorList>
            <person name="Qu J."/>
            <person name="Murali S.C."/>
            <person name="Bandaranaike D."/>
            <person name="Bellair M."/>
            <person name="Blankenburg K."/>
            <person name="Chao H."/>
            <person name="Dinh H."/>
            <person name="Doddapaneni H."/>
            <person name="Downs B."/>
            <person name="Dugan-Rocha S."/>
            <person name="Elkadiri S."/>
            <person name="Gnanaolivu R.D."/>
            <person name="Hernandez B."/>
            <person name="Javaid M."/>
            <person name="Jayaseelan J.C."/>
            <person name="Lee S."/>
            <person name="Li M."/>
            <person name="Ming W."/>
            <person name="Munidasa M."/>
            <person name="Muniz J."/>
            <person name="Nguyen L."/>
            <person name="Ongeri F."/>
            <person name="Osuji N."/>
            <person name="Pu L.-L."/>
            <person name="Puazo M."/>
            <person name="Qu C."/>
            <person name="Quiroz J."/>
            <person name="Raj R."/>
            <person name="Weissenberger G."/>
            <person name="Xin Y."/>
            <person name="Zou X."/>
            <person name="Han Y."/>
            <person name="Richards S."/>
            <person name="Worley K."/>
            <person name="Muzny D."/>
            <person name="Gibbs R."/>
        </authorList>
    </citation>
    <scope>NUCLEOTIDE SEQUENCE</scope>
    <source>
        <strain evidence="3">Sampled in the wild</strain>
    </source>
</reference>
<evidence type="ECO:0000313" key="3">
    <source>
        <dbReference type="EMBL" id="KAG8224111.1"/>
    </source>
</evidence>
<dbReference type="PANTHER" id="PTHR10807">
    <property type="entry name" value="MYOTUBULARIN-RELATED"/>
    <property type="match status" value="1"/>
</dbReference>
<dbReference type="GO" id="GO:0046856">
    <property type="term" value="P:phosphatidylinositol dephosphorylation"/>
    <property type="evidence" value="ECO:0007669"/>
    <property type="project" value="TreeGrafter"/>
</dbReference>
<dbReference type="Pfam" id="PF06602">
    <property type="entry name" value="Myotub-related"/>
    <property type="match status" value="1"/>
</dbReference>
<dbReference type="InterPro" id="IPR011993">
    <property type="entry name" value="PH-like_dom_sf"/>
</dbReference>